<dbReference type="AlphaFoldDB" id="A0A9R1XGJ1"/>
<feature type="transmembrane region" description="Helical" evidence="6">
    <location>
        <begin position="61"/>
        <end position="84"/>
    </location>
</feature>
<feature type="transmembrane region" description="Helical" evidence="6">
    <location>
        <begin position="541"/>
        <end position="563"/>
    </location>
</feature>
<keyword evidence="8" id="KW-1185">Reference proteome</keyword>
<dbReference type="GO" id="GO:1990961">
    <property type="term" value="P:xenobiotic detoxification by transmembrane export across the plasma membrane"/>
    <property type="evidence" value="ECO:0007669"/>
    <property type="project" value="InterPro"/>
</dbReference>
<evidence type="ECO:0000313" key="7">
    <source>
        <dbReference type="EMBL" id="KAJ0209254.1"/>
    </source>
</evidence>
<evidence type="ECO:0000256" key="4">
    <source>
        <dbReference type="ARBA" id="ARBA00022989"/>
    </source>
</evidence>
<dbReference type="GO" id="GO:0022857">
    <property type="term" value="F:transmembrane transporter activity"/>
    <property type="evidence" value="ECO:0000318"/>
    <property type="project" value="GO_Central"/>
</dbReference>
<evidence type="ECO:0000313" key="8">
    <source>
        <dbReference type="Proteomes" id="UP000235145"/>
    </source>
</evidence>
<reference evidence="7 8" key="1">
    <citation type="journal article" date="2017" name="Nat. Commun.">
        <title>Genome assembly with in vitro proximity ligation data and whole-genome triplication in lettuce.</title>
        <authorList>
            <person name="Reyes-Chin-Wo S."/>
            <person name="Wang Z."/>
            <person name="Yang X."/>
            <person name="Kozik A."/>
            <person name="Arikit S."/>
            <person name="Song C."/>
            <person name="Xia L."/>
            <person name="Froenicke L."/>
            <person name="Lavelle D.O."/>
            <person name="Truco M.J."/>
            <person name="Xia R."/>
            <person name="Zhu S."/>
            <person name="Xu C."/>
            <person name="Xu H."/>
            <person name="Xu X."/>
            <person name="Cox K."/>
            <person name="Korf I."/>
            <person name="Meyers B.C."/>
            <person name="Michelmore R.W."/>
        </authorList>
    </citation>
    <scope>NUCLEOTIDE SEQUENCE [LARGE SCALE GENOMIC DNA]</scope>
    <source>
        <strain evidence="8">cv. Salinas</strain>
        <tissue evidence="7">Seedlings</tissue>
    </source>
</reference>
<dbReference type="InterPro" id="IPR002528">
    <property type="entry name" value="MATE_fam"/>
</dbReference>
<feature type="transmembrane region" description="Helical" evidence="6">
    <location>
        <begin position="828"/>
        <end position="855"/>
    </location>
</feature>
<evidence type="ECO:0000256" key="6">
    <source>
        <dbReference type="RuleBase" id="RU004914"/>
    </source>
</evidence>
<feature type="transmembrane region" description="Helical" evidence="6">
    <location>
        <begin position="454"/>
        <end position="474"/>
    </location>
</feature>
<feature type="transmembrane region" description="Helical" evidence="6">
    <location>
        <begin position="352"/>
        <end position="375"/>
    </location>
</feature>
<accession>A0A9R1XGJ1</accession>
<protein>
    <recommendedName>
        <fullName evidence="6">Protein DETOXIFICATION</fullName>
    </recommendedName>
    <alternativeName>
        <fullName evidence="6">Multidrug and toxic compound extrusion protein</fullName>
    </alternativeName>
</protein>
<dbReference type="GO" id="GO:0016020">
    <property type="term" value="C:membrane"/>
    <property type="evidence" value="ECO:0000318"/>
    <property type="project" value="GO_Central"/>
</dbReference>
<feature type="transmembrane region" description="Helical" evidence="6">
    <location>
        <begin position="236"/>
        <end position="255"/>
    </location>
</feature>
<feature type="transmembrane region" description="Helical" evidence="6">
    <location>
        <begin position="931"/>
        <end position="953"/>
    </location>
</feature>
<keyword evidence="4 6" id="KW-1133">Transmembrane helix</keyword>
<feature type="transmembrane region" description="Helical" evidence="6">
    <location>
        <begin position="683"/>
        <end position="702"/>
    </location>
</feature>
<comment type="similarity">
    <text evidence="2 6">Belongs to the multi antimicrobial extrusion (MATE) (TC 2.A.66.1) family.</text>
</comment>
<feature type="transmembrane region" description="Helical" evidence="6">
    <location>
        <begin position="901"/>
        <end position="925"/>
    </location>
</feature>
<feature type="transmembrane region" description="Helical" evidence="6">
    <location>
        <begin position="653"/>
        <end position="671"/>
    </location>
</feature>
<dbReference type="Pfam" id="PF01554">
    <property type="entry name" value="MatE"/>
    <property type="match status" value="4"/>
</dbReference>
<organism evidence="7 8">
    <name type="scientific">Lactuca sativa</name>
    <name type="common">Garden lettuce</name>
    <dbReference type="NCBI Taxonomy" id="4236"/>
    <lineage>
        <taxon>Eukaryota</taxon>
        <taxon>Viridiplantae</taxon>
        <taxon>Streptophyta</taxon>
        <taxon>Embryophyta</taxon>
        <taxon>Tracheophyta</taxon>
        <taxon>Spermatophyta</taxon>
        <taxon>Magnoliopsida</taxon>
        <taxon>eudicotyledons</taxon>
        <taxon>Gunneridae</taxon>
        <taxon>Pentapetalae</taxon>
        <taxon>asterids</taxon>
        <taxon>campanulids</taxon>
        <taxon>Asterales</taxon>
        <taxon>Asteraceae</taxon>
        <taxon>Cichorioideae</taxon>
        <taxon>Cichorieae</taxon>
        <taxon>Lactucinae</taxon>
        <taxon>Lactuca</taxon>
    </lineage>
</organism>
<feature type="transmembrane region" description="Helical" evidence="6">
    <location>
        <begin position="96"/>
        <end position="120"/>
    </location>
</feature>
<dbReference type="EMBL" id="NBSK02000004">
    <property type="protein sequence ID" value="KAJ0209254.1"/>
    <property type="molecule type" value="Genomic_DNA"/>
</dbReference>
<feature type="transmembrane region" description="Helical" evidence="6">
    <location>
        <begin position="708"/>
        <end position="731"/>
    </location>
</feature>
<proteinExistence type="inferred from homology"/>
<keyword evidence="5 6" id="KW-0472">Membrane</keyword>
<keyword evidence="3 6" id="KW-0812">Transmembrane</keyword>
<comment type="caution">
    <text evidence="7">The sequence shown here is derived from an EMBL/GenBank/DDBJ whole genome shotgun (WGS) entry which is preliminary data.</text>
</comment>
<dbReference type="GO" id="GO:0015297">
    <property type="term" value="F:antiporter activity"/>
    <property type="evidence" value="ECO:0007669"/>
    <property type="project" value="InterPro"/>
</dbReference>
<evidence type="ECO:0000256" key="5">
    <source>
        <dbReference type="ARBA" id="ARBA00023136"/>
    </source>
</evidence>
<feature type="transmembrane region" description="Helical" evidence="6">
    <location>
        <begin position="141"/>
        <end position="165"/>
    </location>
</feature>
<evidence type="ECO:0000256" key="1">
    <source>
        <dbReference type="ARBA" id="ARBA00004141"/>
    </source>
</evidence>
<feature type="transmembrane region" description="Helical" evidence="6">
    <location>
        <begin position="617"/>
        <end position="641"/>
    </location>
</feature>
<dbReference type="Proteomes" id="UP000235145">
    <property type="component" value="Unassembled WGS sequence"/>
</dbReference>
<sequence length="960" mass="104662">MDEENPKNVLEVPLIVPSSRTENGCDHINLGGRIRRFRWVKIKSSIVISDSIIELKQQLKLAGPLCVVSLLQYSLEIISVMFVGHLGELSLSAASMATSFASVTGFSFMLGMGSALETFCGQAYGAEQYRMLGVHTQRAMVVLMLMAIPISIIWTFTCTIFTFFGQDLEISTKAGSYTRWLIPSIFPYGLLQCQLRFLQAQSNTKVLMISTGLTSLIHILVCWILVFKLGLGCEGAALSCAVSYWINVLILSIYIKFSPAFEKTWTGFCKEGVTNLGDFLVLSIPSALMYWSYEFLVFMSGLLPNPKLETSMMSVSLTTSSVIFRIPYGFGSAVSTRVSNELGAGKPKAAQLAARVVIFLAITEGVFISLLLVAIRHIWGYLFTNEKEVVSYMSSIMPVLALSNFMDGIQGVLSGTARGCGWQNIGAIVNLGAYYIVGLPCSATLTFLLHYGGMGLWIGIIGGSGLQAIVFLVITMRTNWEQQAINARIRVCGGVQLIEMDSRPLIGSSLIIQNSKYRFEFDHVTEVFTELKQQLMLAGPFILVSFLQYSFLLTSIMFIGHLGELALSGASMATSFASVTGFSFMMGMGSALETFCGQAYGAKQYHMLGVHLQRAMAILMLMGIPISLIWASTGQIFTYFGQDLEISEQAGNYARWLIPSIFPYCLLQCQIRFLQTQNNTKPLMISTGFASLFHVLCCWILVSKSGFGSSGAALSVAISYWINVLILGLYIKFSHTCERTWLGFSIDGVRDLAGFLVLGIPSALMYWSYEFLVLLSGILPNPKLETSMMCISLSTISLAYRIPFGLGSAVSTRVSNELGAGKHEAAELAVWVALSLVVTEVLLIGLLLVVAGGVWTKLYTDEAEVVSYMSVVMPVLAVSNVMDGIQGVLSGVARGCGWQKICTLVNLGAYYLVGIPFAMALTFVYGLGGKGLWMGIICGSGVQAALLLIITACTNWEKEV</sequence>
<gene>
    <name evidence="7" type="ORF">LSAT_V11C400187820</name>
</gene>
<dbReference type="InterPro" id="IPR045069">
    <property type="entry name" value="MATE_euk"/>
</dbReference>
<dbReference type="CDD" id="cd13132">
    <property type="entry name" value="MATE_eukaryotic"/>
    <property type="match status" value="2"/>
</dbReference>
<evidence type="ECO:0000256" key="3">
    <source>
        <dbReference type="ARBA" id="ARBA00022692"/>
    </source>
</evidence>
<comment type="subcellular location">
    <subcellularLocation>
        <location evidence="1">Membrane</location>
        <topology evidence="1">Multi-pass membrane protein</topology>
    </subcellularLocation>
</comment>
<dbReference type="NCBIfam" id="TIGR00797">
    <property type="entry name" value="matE"/>
    <property type="match status" value="2"/>
</dbReference>
<feature type="transmembrane region" description="Helical" evidence="6">
    <location>
        <begin position="276"/>
        <end position="293"/>
    </location>
</feature>
<feature type="transmembrane region" description="Helical" evidence="6">
    <location>
        <begin position="575"/>
        <end position="596"/>
    </location>
</feature>
<dbReference type="GO" id="GO:0042910">
    <property type="term" value="F:xenobiotic transmembrane transporter activity"/>
    <property type="evidence" value="ECO:0007669"/>
    <property type="project" value="InterPro"/>
</dbReference>
<feature type="transmembrane region" description="Helical" evidence="6">
    <location>
        <begin position="395"/>
        <end position="413"/>
    </location>
</feature>
<name>A0A9R1XGJ1_LACSA</name>
<feature type="transmembrane region" description="Helical" evidence="6">
    <location>
        <begin position="752"/>
        <end position="769"/>
    </location>
</feature>
<evidence type="ECO:0000256" key="2">
    <source>
        <dbReference type="ARBA" id="ARBA00010199"/>
    </source>
</evidence>
<dbReference type="PANTHER" id="PTHR11206">
    <property type="entry name" value="MULTIDRUG RESISTANCE PROTEIN"/>
    <property type="match status" value="1"/>
</dbReference>
<feature type="transmembrane region" description="Helical" evidence="6">
    <location>
        <begin position="425"/>
        <end position="448"/>
    </location>
</feature>
<feature type="transmembrane region" description="Helical" evidence="6">
    <location>
        <begin position="207"/>
        <end position="230"/>
    </location>
</feature>